<dbReference type="RefSeq" id="WP_167178259.1">
    <property type="nucleotide sequence ID" value="NZ_BAAAEJ010000009.1"/>
</dbReference>
<keyword evidence="7 8" id="KW-0472">Membrane</keyword>
<keyword evidence="10" id="KW-1185">Reference proteome</keyword>
<evidence type="ECO:0000256" key="7">
    <source>
        <dbReference type="ARBA" id="ARBA00023136"/>
    </source>
</evidence>
<feature type="transmembrane region" description="Helical" evidence="8">
    <location>
        <begin position="52"/>
        <end position="74"/>
    </location>
</feature>
<evidence type="ECO:0000256" key="4">
    <source>
        <dbReference type="ARBA" id="ARBA00022475"/>
    </source>
</evidence>
<feature type="transmembrane region" description="Helical" evidence="8">
    <location>
        <begin position="140"/>
        <end position="161"/>
    </location>
</feature>
<evidence type="ECO:0000256" key="5">
    <source>
        <dbReference type="ARBA" id="ARBA00022692"/>
    </source>
</evidence>
<accession>A0ABN0YJY5</accession>
<comment type="similarity">
    <text evidence="2">Belongs to the binding-protein-dependent transport system permease family. FecCD subfamily.</text>
</comment>
<dbReference type="Proteomes" id="UP001500791">
    <property type="component" value="Unassembled WGS sequence"/>
</dbReference>
<evidence type="ECO:0000256" key="8">
    <source>
        <dbReference type="SAM" id="Phobius"/>
    </source>
</evidence>
<organism evidence="9 10">
    <name type="scientific">Brevundimonas terrae</name>
    <dbReference type="NCBI Taxonomy" id="363631"/>
    <lineage>
        <taxon>Bacteria</taxon>
        <taxon>Pseudomonadati</taxon>
        <taxon>Pseudomonadota</taxon>
        <taxon>Alphaproteobacteria</taxon>
        <taxon>Caulobacterales</taxon>
        <taxon>Caulobacteraceae</taxon>
        <taxon>Brevundimonas</taxon>
    </lineage>
</organism>
<name>A0ABN0YJY5_9CAUL</name>
<keyword evidence="3" id="KW-0813">Transport</keyword>
<evidence type="ECO:0000313" key="9">
    <source>
        <dbReference type="EMBL" id="GAA0398080.1"/>
    </source>
</evidence>
<dbReference type="SUPFAM" id="SSF81345">
    <property type="entry name" value="ABC transporter involved in vitamin B12 uptake, BtuC"/>
    <property type="match status" value="1"/>
</dbReference>
<dbReference type="EMBL" id="BAAAEJ010000009">
    <property type="protein sequence ID" value="GAA0398080.1"/>
    <property type="molecule type" value="Genomic_DNA"/>
</dbReference>
<proteinExistence type="inferred from homology"/>
<feature type="transmembrane region" description="Helical" evidence="8">
    <location>
        <begin position="86"/>
        <end position="104"/>
    </location>
</feature>
<feature type="transmembrane region" description="Helical" evidence="8">
    <location>
        <begin position="302"/>
        <end position="321"/>
    </location>
</feature>
<dbReference type="InterPro" id="IPR000522">
    <property type="entry name" value="ABC_transptr_permease_BtuC"/>
</dbReference>
<gene>
    <name evidence="9" type="ORF">GCM10009093_25860</name>
</gene>
<comment type="caution">
    <text evidence="9">The sequence shown here is derived from an EMBL/GenBank/DDBJ whole genome shotgun (WGS) entry which is preliminary data.</text>
</comment>
<feature type="transmembrane region" description="Helical" evidence="8">
    <location>
        <begin position="232"/>
        <end position="262"/>
    </location>
</feature>
<dbReference type="CDD" id="cd06550">
    <property type="entry name" value="TM_ABC_iron-siderophores_like"/>
    <property type="match status" value="1"/>
</dbReference>
<reference evidence="9 10" key="1">
    <citation type="journal article" date="2019" name="Int. J. Syst. Evol. Microbiol.">
        <title>The Global Catalogue of Microorganisms (GCM) 10K type strain sequencing project: providing services to taxonomists for standard genome sequencing and annotation.</title>
        <authorList>
            <consortium name="The Broad Institute Genomics Platform"/>
            <consortium name="The Broad Institute Genome Sequencing Center for Infectious Disease"/>
            <person name="Wu L."/>
            <person name="Ma J."/>
        </authorList>
    </citation>
    <scope>NUCLEOTIDE SEQUENCE [LARGE SCALE GENOMIC DNA]</scope>
    <source>
        <strain evidence="9 10">JCM 13476</strain>
    </source>
</reference>
<dbReference type="PANTHER" id="PTHR30472:SF25">
    <property type="entry name" value="ABC TRANSPORTER PERMEASE PROTEIN MJ0876-RELATED"/>
    <property type="match status" value="1"/>
</dbReference>
<protein>
    <submittedName>
        <fullName evidence="9">Iron ABC transporter permease</fullName>
    </submittedName>
</protein>
<keyword evidence="6 8" id="KW-1133">Transmembrane helix</keyword>
<keyword evidence="5 8" id="KW-0812">Transmembrane</keyword>
<dbReference type="Gene3D" id="1.10.3470.10">
    <property type="entry name" value="ABC transporter involved in vitamin B12 uptake, BtuC"/>
    <property type="match status" value="1"/>
</dbReference>
<sequence>MTDAKRPLLYLCLVSLVAVLAVASMSAGKVWVPWSAWLGSKGDPAWAILFELRLPRTLLAMMIGAALGLTGAALQGYTRNPLADPGMLGVSGMAALGAVTTFYMGSFAAAVWVLPFFAMVGAALGVVMLLLMAGVTSSSITFILAGVVIQTVAGAGVALALNLAPNPWAVTEIVNWLMGAVTDRSFDEVKIAAPGMLAGCLFLLGQGRMLDALTLGENGARTLGVSLVRGRLLLTFGVALAVGSAVAVTGVIGFVGLIVPHLLRPLVGAKPSALLLPSALGGAALTLAADILVRLLPAATEVKLGVAMAAIGGPFFLILLVSMRRKLA</sequence>
<comment type="subcellular location">
    <subcellularLocation>
        <location evidence="1">Cell membrane</location>
        <topology evidence="1">Multi-pass membrane protein</topology>
    </subcellularLocation>
</comment>
<evidence type="ECO:0000313" key="10">
    <source>
        <dbReference type="Proteomes" id="UP001500791"/>
    </source>
</evidence>
<keyword evidence="4" id="KW-1003">Cell membrane</keyword>
<dbReference type="Pfam" id="PF01032">
    <property type="entry name" value="FecCD"/>
    <property type="match status" value="1"/>
</dbReference>
<feature type="transmembrane region" description="Helical" evidence="8">
    <location>
        <begin position="274"/>
        <end position="296"/>
    </location>
</feature>
<evidence type="ECO:0000256" key="6">
    <source>
        <dbReference type="ARBA" id="ARBA00022989"/>
    </source>
</evidence>
<evidence type="ECO:0000256" key="2">
    <source>
        <dbReference type="ARBA" id="ARBA00007935"/>
    </source>
</evidence>
<evidence type="ECO:0000256" key="3">
    <source>
        <dbReference type="ARBA" id="ARBA00022448"/>
    </source>
</evidence>
<dbReference type="PANTHER" id="PTHR30472">
    <property type="entry name" value="FERRIC ENTEROBACTIN TRANSPORT SYSTEM PERMEASE PROTEIN"/>
    <property type="match status" value="1"/>
</dbReference>
<evidence type="ECO:0000256" key="1">
    <source>
        <dbReference type="ARBA" id="ARBA00004651"/>
    </source>
</evidence>
<dbReference type="InterPro" id="IPR037294">
    <property type="entry name" value="ABC_BtuC-like"/>
</dbReference>
<feature type="transmembrane region" description="Helical" evidence="8">
    <location>
        <begin position="110"/>
        <end position="133"/>
    </location>
</feature>